<dbReference type="PANTHER" id="PTHR45898:SF4">
    <property type="entry name" value="TARGET OF MYB PROTEIN 1"/>
    <property type="match status" value="1"/>
</dbReference>
<feature type="compositionally biased region" description="Low complexity" evidence="6">
    <location>
        <begin position="416"/>
        <end position="436"/>
    </location>
</feature>
<comment type="similarity">
    <text evidence="2">Belongs to the TOM1 family.</text>
</comment>
<feature type="domain" description="GAT" evidence="8">
    <location>
        <begin position="189"/>
        <end position="277"/>
    </location>
</feature>
<dbReference type="SUPFAM" id="SSF89009">
    <property type="entry name" value="GAT-like domain"/>
    <property type="match status" value="1"/>
</dbReference>
<feature type="region of interest" description="Disordered" evidence="6">
    <location>
        <begin position="416"/>
        <end position="452"/>
    </location>
</feature>
<dbReference type="GO" id="GO:0016020">
    <property type="term" value="C:membrane"/>
    <property type="evidence" value="ECO:0007669"/>
    <property type="project" value="UniProtKB-SubCell"/>
</dbReference>
<keyword evidence="4" id="KW-0653">Protein transport</keyword>
<dbReference type="SUPFAM" id="SSF48464">
    <property type="entry name" value="ENTH/VHS domain"/>
    <property type="match status" value="1"/>
</dbReference>
<evidence type="ECO:0000256" key="3">
    <source>
        <dbReference type="ARBA" id="ARBA00022448"/>
    </source>
</evidence>
<evidence type="ECO:0000256" key="5">
    <source>
        <dbReference type="ARBA" id="ARBA00023136"/>
    </source>
</evidence>
<dbReference type="GO" id="GO:0005737">
    <property type="term" value="C:cytoplasm"/>
    <property type="evidence" value="ECO:0007669"/>
    <property type="project" value="UniProtKB-ARBA"/>
</dbReference>
<keyword evidence="10" id="KW-1185">Reference proteome</keyword>
<evidence type="ECO:0000256" key="1">
    <source>
        <dbReference type="ARBA" id="ARBA00004170"/>
    </source>
</evidence>
<comment type="subcellular location">
    <subcellularLocation>
        <location evidence="1">Membrane</location>
        <topology evidence="1">Peripheral membrane protein</topology>
    </subcellularLocation>
</comment>
<dbReference type="PROSITE" id="PS50179">
    <property type="entry name" value="VHS"/>
    <property type="match status" value="1"/>
</dbReference>
<dbReference type="Pfam" id="PF00790">
    <property type="entry name" value="VHS"/>
    <property type="match status" value="1"/>
</dbReference>
<feature type="region of interest" description="Disordered" evidence="6">
    <location>
        <begin position="363"/>
        <end position="398"/>
    </location>
</feature>
<dbReference type="SMART" id="SM00288">
    <property type="entry name" value="VHS"/>
    <property type="match status" value="1"/>
</dbReference>
<feature type="domain" description="VHS" evidence="7">
    <location>
        <begin position="11"/>
        <end position="140"/>
    </location>
</feature>
<dbReference type="Gene3D" id="1.20.58.160">
    <property type="match status" value="1"/>
</dbReference>
<gene>
    <name evidence="9" type="ORF">R1flu_008423</name>
</gene>
<evidence type="ECO:0000256" key="4">
    <source>
        <dbReference type="ARBA" id="ARBA00022927"/>
    </source>
</evidence>
<dbReference type="EMBL" id="JBHFFA010000005">
    <property type="protein sequence ID" value="KAL2624178.1"/>
    <property type="molecule type" value="Genomic_DNA"/>
</dbReference>
<dbReference type="PROSITE" id="PS50909">
    <property type="entry name" value="GAT"/>
    <property type="match status" value="1"/>
</dbReference>
<dbReference type="InterPro" id="IPR004152">
    <property type="entry name" value="GAT_dom"/>
</dbReference>
<dbReference type="CDD" id="cd03561">
    <property type="entry name" value="VHS"/>
    <property type="match status" value="1"/>
</dbReference>
<keyword evidence="3" id="KW-0813">Transport</keyword>
<dbReference type="InterPro" id="IPR002014">
    <property type="entry name" value="VHS_dom"/>
</dbReference>
<dbReference type="Proteomes" id="UP001605036">
    <property type="component" value="Unassembled WGS sequence"/>
</dbReference>
<keyword evidence="5" id="KW-0472">Membrane</keyword>
<evidence type="ECO:0000256" key="2">
    <source>
        <dbReference type="ARBA" id="ARBA00007708"/>
    </source>
</evidence>
<evidence type="ECO:0000256" key="6">
    <source>
        <dbReference type="SAM" id="MobiDB-lite"/>
    </source>
</evidence>
<dbReference type="FunFam" id="1.25.40.90:FF:000028">
    <property type="entry name" value="TOM1-like protein 2"/>
    <property type="match status" value="1"/>
</dbReference>
<protein>
    <submittedName>
        <fullName evidence="9">Uncharacterized protein</fullName>
    </submittedName>
</protein>
<name>A0ABD1YBN2_9MARC</name>
<sequence>MASAAALVDKATSDLLIGPDWAMNLDICDVINGDPGQAKDVVKAVKKRLGNKNPRVQLLALTVLETLIKNCGEVVHQQVAEKDVLHEMAKIVKKKSDMQVRDKILALLDSWQEAFGGSRGKYHQYYLAYDELRRAGVEYPDRAPESSVPIFTPPQTQPISAGHPVHGHGYFHGSPAYTSPRVEAAMAAEPTGMSLTDIETAKCRIEVLTEMLNAVNPGEKEAVVDEVIVDLVEQCRTSQRRVMQLVNTTSDEELLRQGLALNDDLQRILGKHDAIASGSPLPKDPAPGGRRYDHEEEEAEDDFSQLAHRSSARPRLSAPSSSDYSSKPAQLALPPPPESKRPLVSQTSDRAVTVDLLSGDSYGGSLSSPAAPAVSQPRGASSPLSPLSSNPFDSGPAFQALPAASAVNPQPLYSQPLQAQSQPQQQPQVQSQQAALSYSDGINTSPAGSRQQYGYATYPHHQQYQQGQSSTAGGQSSYVAPWAVNNDNNLTPQLRVMMYGETSLPSSPQGQSQGVYSGVSAPWSSSVPRSAVNQISPQQKAMLYGNAGQNEVPQNVLPVLPPPPGQHSLRQQFFQQHAPGSASFTGGQSEVAGRTQNLFSQEQSRYQALGGLKAPQPQQAAREVDPADKLFGDLVDLSSPNSRFKAAGILSRPSKSGSL</sequence>
<dbReference type="PANTHER" id="PTHR45898">
    <property type="entry name" value="TOM1-LIKE PROTEIN"/>
    <property type="match status" value="1"/>
</dbReference>
<dbReference type="GO" id="GO:0015031">
    <property type="term" value="P:protein transport"/>
    <property type="evidence" value="ECO:0007669"/>
    <property type="project" value="UniProtKB-KW"/>
</dbReference>
<dbReference type="InterPro" id="IPR008942">
    <property type="entry name" value="ENTH_VHS"/>
</dbReference>
<dbReference type="CDD" id="cd14231">
    <property type="entry name" value="GAT_GGA-like_plant"/>
    <property type="match status" value="1"/>
</dbReference>
<feature type="compositionally biased region" description="Polar residues" evidence="6">
    <location>
        <begin position="440"/>
        <end position="452"/>
    </location>
</feature>
<dbReference type="AlphaFoldDB" id="A0ABD1YBN2"/>
<accession>A0ABD1YBN2</accession>
<evidence type="ECO:0000259" key="7">
    <source>
        <dbReference type="PROSITE" id="PS50179"/>
    </source>
</evidence>
<evidence type="ECO:0000313" key="9">
    <source>
        <dbReference type="EMBL" id="KAL2624178.1"/>
    </source>
</evidence>
<organism evidence="9 10">
    <name type="scientific">Riccia fluitans</name>
    <dbReference type="NCBI Taxonomy" id="41844"/>
    <lineage>
        <taxon>Eukaryota</taxon>
        <taxon>Viridiplantae</taxon>
        <taxon>Streptophyta</taxon>
        <taxon>Embryophyta</taxon>
        <taxon>Marchantiophyta</taxon>
        <taxon>Marchantiopsida</taxon>
        <taxon>Marchantiidae</taxon>
        <taxon>Marchantiales</taxon>
        <taxon>Ricciaceae</taxon>
        <taxon>Riccia</taxon>
    </lineage>
</organism>
<evidence type="ECO:0000313" key="10">
    <source>
        <dbReference type="Proteomes" id="UP001605036"/>
    </source>
</evidence>
<dbReference type="Gene3D" id="1.25.40.90">
    <property type="match status" value="1"/>
</dbReference>
<dbReference type="InterPro" id="IPR038425">
    <property type="entry name" value="GAT_sf"/>
</dbReference>
<reference evidence="9 10" key="1">
    <citation type="submission" date="2024-09" db="EMBL/GenBank/DDBJ databases">
        <title>Chromosome-scale assembly of Riccia fluitans.</title>
        <authorList>
            <person name="Paukszto L."/>
            <person name="Sawicki J."/>
            <person name="Karawczyk K."/>
            <person name="Piernik-Szablinska J."/>
            <person name="Szczecinska M."/>
            <person name="Mazdziarz M."/>
        </authorList>
    </citation>
    <scope>NUCLEOTIDE SEQUENCE [LARGE SCALE GENOMIC DNA]</scope>
    <source>
        <strain evidence="9">Rf_01</strain>
        <tissue evidence="9">Aerial parts of the thallus</tissue>
    </source>
</reference>
<proteinExistence type="inferred from homology"/>
<dbReference type="InterPro" id="IPR044836">
    <property type="entry name" value="TOL_plant"/>
</dbReference>
<comment type="caution">
    <text evidence="9">The sequence shown here is derived from an EMBL/GenBank/DDBJ whole genome shotgun (WGS) entry which is preliminary data.</text>
</comment>
<dbReference type="Pfam" id="PF03127">
    <property type="entry name" value="GAT"/>
    <property type="match status" value="1"/>
</dbReference>
<feature type="region of interest" description="Disordered" evidence="6">
    <location>
        <begin position="272"/>
        <end position="347"/>
    </location>
</feature>
<feature type="compositionally biased region" description="Low complexity" evidence="6">
    <location>
        <begin position="306"/>
        <end position="326"/>
    </location>
</feature>
<evidence type="ECO:0000259" key="8">
    <source>
        <dbReference type="PROSITE" id="PS50909"/>
    </source>
</evidence>